<feature type="transmembrane region" description="Helical" evidence="6">
    <location>
        <begin position="92"/>
        <end position="125"/>
    </location>
</feature>
<dbReference type="Gene3D" id="1.20.1640.10">
    <property type="entry name" value="Multidrug efflux transporter AcrB transmembrane domain"/>
    <property type="match status" value="1"/>
</dbReference>
<evidence type="ECO:0000256" key="1">
    <source>
        <dbReference type="ARBA" id="ARBA00004141"/>
    </source>
</evidence>
<feature type="transmembrane region" description="Helical" evidence="6">
    <location>
        <begin position="208"/>
        <end position="235"/>
    </location>
</feature>
<evidence type="ECO:0000256" key="3">
    <source>
        <dbReference type="ARBA" id="ARBA00022989"/>
    </source>
</evidence>
<evidence type="ECO:0000256" key="4">
    <source>
        <dbReference type="ARBA" id="ARBA00023136"/>
    </source>
</evidence>
<keyword evidence="5" id="KW-0325">Glycoprotein</keyword>
<dbReference type="InterPro" id="IPR052081">
    <property type="entry name" value="Dispatched_Hh_regulator"/>
</dbReference>
<feature type="transmembrane region" description="Helical" evidence="6">
    <location>
        <begin position="179"/>
        <end position="202"/>
    </location>
</feature>
<dbReference type="GO" id="GO:0007224">
    <property type="term" value="P:smoothened signaling pathway"/>
    <property type="evidence" value="ECO:0007669"/>
    <property type="project" value="TreeGrafter"/>
</dbReference>
<organism evidence="7 8">
    <name type="scientific">Acrobeloides nanus</name>
    <dbReference type="NCBI Taxonomy" id="290746"/>
    <lineage>
        <taxon>Eukaryota</taxon>
        <taxon>Metazoa</taxon>
        <taxon>Ecdysozoa</taxon>
        <taxon>Nematoda</taxon>
        <taxon>Chromadorea</taxon>
        <taxon>Rhabditida</taxon>
        <taxon>Tylenchina</taxon>
        <taxon>Cephalobomorpha</taxon>
        <taxon>Cephaloboidea</taxon>
        <taxon>Cephalobidae</taxon>
        <taxon>Acrobeloides</taxon>
    </lineage>
</organism>
<dbReference type="PANTHER" id="PTHR45951">
    <property type="entry name" value="PROTEIN DISPATCHED-RELATED"/>
    <property type="match status" value="1"/>
</dbReference>
<feature type="transmembrane region" description="Helical" evidence="6">
    <location>
        <begin position="131"/>
        <end position="152"/>
    </location>
</feature>
<evidence type="ECO:0000313" key="8">
    <source>
        <dbReference type="WBParaSite" id="ACRNAN_Path_607.g2258.t1"/>
    </source>
</evidence>
<protein>
    <submittedName>
        <fullName evidence="8">SSD domain-containing protein</fullName>
    </submittedName>
</protein>
<reference evidence="8" key="1">
    <citation type="submission" date="2022-11" db="UniProtKB">
        <authorList>
            <consortium name="WormBaseParasite"/>
        </authorList>
    </citation>
    <scope>IDENTIFICATION</scope>
</reference>
<evidence type="ECO:0000256" key="6">
    <source>
        <dbReference type="SAM" id="Phobius"/>
    </source>
</evidence>
<comment type="subcellular location">
    <subcellularLocation>
        <location evidence="1">Membrane</location>
        <topology evidence="1">Multi-pass membrane protein</topology>
    </subcellularLocation>
</comment>
<evidence type="ECO:0000256" key="2">
    <source>
        <dbReference type="ARBA" id="ARBA00022692"/>
    </source>
</evidence>
<dbReference type="SUPFAM" id="SSF82866">
    <property type="entry name" value="Multidrug efflux transporter AcrB transmembrane domain"/>
    <property type="match status" value="1"/>
</dbReference>
<dbReference type="GO" id="GO:0016020">
    <property type="term" value="C:membrane"/>
    <property type="evidence" value="ECO:0007669"/>
    <property type="project" value="UniProtKB-SubCell"/>
</dbReference>
<dbReference type="WBParaSite" id="ACRNAN_Path_607.g2258.t1">
    <property type="protein sequence ID" value="ACRNAN_Path_607.g2258.t1"/>
    <property type="gene ID" value="ACRNAN_Path_607.g2258"/>
</dbReference>
<dbReference type="GO" id="GO:0022857">
    <property type="term" value="F:transmembrane transporter activity"/>
    <property type="evidence" value="ECO:0007669"/>
    <property type="project" value="TreeGrafter"/>
</dbReference>
<sequence length="257" mass="29190">MRVSTTHIITQYNDTPIYHNITFELVGYTAMLPTKYKYSHKFNKLSNSFNDFDEHLKSLKWKTAMWYTSEWTLMSVWFDLQKSIISDCRQSVFVSFLVVLIFAALMLQLHSIVALITIFCVVVTTIGTVVALGWVIGVLEAVILVLVVSLSFDYTLHYGSSVPSEGCARHRIQISVQKSLIPVSMAALSSLIAGATMLFAITHAFHQVAIFLLVSTSISFLYATFFFLPLLYIFLPKLRKCPTCENNDYQIQMGRIR</sequence>
<keyword evidence="2 6" id="KW-0812">Transmembrane</keyword>
<name>A0A914C8R8_9BILA</name>
<keyword evidence="3 6" id="KW-1133">Transmembrane helix</keyword>
<dbReference type="Proteomes" id="UP000887540">
    <property type="component" value="Unplaced"/>
</dbReference>
<keyword evidence="7" id="KW-1185">Reference proteome</keyword>
<evidence type="ECO:0000313" key="7">
    <source>
        <dbReference type="Proteomes" id="UP000887540"/>
    </source>
</evidence>
<accession>A0A914C8R8</accession>
<dbReference type="AlphaFoldDB" id="A0A914C8R8"/>
<proteinExistence type="predicted"/>
<dbReference type="PANTHER" id="PTHR45951:SF8">
    <property type="entry name" value="CHE-14 PROTEIN"/>
    <property type="match status" value="1"/>
</dbReference>
<keyword evidence="4 6" id="KW-0472">Membrane</keyword>
<evidence type="ECO:0000256" key="5">
    <source>
        <dbReference type="ARBA" id="ARBA00023180"/>
    </source>
</evidence>